<dbReference type="InterPro" id="IPR051207">
    <property type="entry name" value="ComplexI_NDUFA9_subunit"/>
</dbReference>
<proteinExistence type="predicted"/>
<sequence>MMRDFSSSSDRIVTVFGGSGFIGRHLVRALAREGWRVRVATRRPELAYHLQPLGKVGQIHAVQANIRFPESLAAALSGAEAAVNLVGILAETGKQSFDRVQAQGAAAVADAVKNAGIGKFVHMSAIGADANSASAYARSKALGEAAVLSATPHANILRPSVVFGPEDQFFNRFASMARLMPALPLIGGGTTRLQPVYVGDVAATASRLLAGEGRPGAVYELGGPAIRTMRELMAFVLAVTKRPRVLAPISFGLASTIGGITELANKALLGLLPAEFVFTRDQVELLKHDNVVSAEAEAEGRTLKGLGITPESMEAIVPAYLHRYRKGGQFADERLA</sequence>
<organism evidence="2 3">
    <name type="scientific">Rhodoblastus sphagnicola</name>
    <dbReference type="NCBI Taxonomy" id="333368"/>
    <lineage>
        <taxon>Bacteria</taxon>
        <taxon>Pseudomonadati</taxon>
        <taxon>Pseudomonadota</taxon>
        <taxon>Alphaproteobacteria</taxon>
        <taxon>Hyphomicrobiales</taxon>
        <taxon>Rhodoblastaceae</taxon>
        <taxon>Rhodoblastus</taxon>
    </lineage>
</organism>
<dbReference type="CDD" id="cd05271">
    <property type="entry name" value="NDUFA9_like_SDR_a"/>
    <property type="match status" value="1"/>
</dbReference>
<dbReference type="EMBL" id="NHSJ01000138">
    <property type="protein sequence ID" value="PPQ26014.1"/>
    <property type="molecule type" value="Genomic_DNA"/>
</dbReference>
<comment type="caution">
    <text evidence="2">The sequence shown here is derived from an EMBL/GenBank/DDBJ whole genome shotgun (WGS) entry which is preliminary data.</text>
</comment>
<dbReference type="InterPro" id="IPR036291">
    <property type="entry name" value="NAD(P)-bd_dom_sf"/>
</dbReference>
<keyword evidence="3" id="KW-1185">Reference proteome</keyword>
<evidence type="ECO:0000259" key="1">
    <source>
        <dbReference type="Pfam" id="PF01370"/>
    </source>
</evidence>
<accession>A0A2S6MUH6</accession>
<reference evidence="2 3" key="1">
    <citation type="journal article" date="2018" name="Arch. Microbiol.">
        <title>New insights into the metabolic potential of the phototrophic purple bacterium Rhodopila globiformis DSM 161(T) from its draft genome sequence and evidence for a vanadium-dependent nitrogenase.</title>
        <authorList>
            <person name="Imhoff J.F."/>
            <person name="Rahn T."/>
            <person name="Kunzel S."/>
            <person name="Neulinger S.C."/>
        </authorList>
    </citation>
    <scope>NUCLEOTIDE SEQUENCE [LARGE SCALE GENOMIC DNA]</scope>
    <source>
        <strain evidence="2 3">DSM 16996</strain>
    </source>
</reference>
<dbReference type="InterPro" id="IPR001509">
    <property type="entry name" value="Epimerase_deHydtase"/>
</dbReference>
<dbReference type="Proteomes" id="UP000239089">
    <property type="component" value="Unassembled WGS sequence"/>
</dbReference>
<protein>
    <submittedName>
        <fullName evidence="2">Complex I NDUFA9 subunit family protein</fullName>
    </submittedName>
</protein>
<evidence type="ECO:0000313" key="2">
    <source>
        <dbReference type="EMBL" id="PPQ26014.1"/>
    </source>
</evidence>
<evidence type="ECO:0000313" key="3">
    <source>
        <dbReference type="Proteomes" id="UP000239089"/>
    </source>
</evidence>
<dbReference type="Gene3D" id="3.40.50.720">
    <property type="entry name" value="NAD(P)-binding Rossmann-like Domain"/>
    <property type="match status" value="1"/>
</dbReference>
<name>A0A2S6MUH6_9HYPH</name>
<dbReference type="FunFam" id="3.40.50.720:FF:000702">
    <property type="entry name" value="NADH dehydrogenase (Ubiquinone)"/>
    <property type="match status" value="1"/>
</dbReference>
<dbReference type="GO" id="GO:0044877">
    <property type="term" value="F:protein-containing complex binding"/>
    <property type="evidence" value="ECO:0007669"/>
    <property type="project" value="TreeGrafter"/>
</dbReference>
<dbReference type="PANTHER" id="PTHR12126:SF11">
    <property type="entry name" value="NADH DEHYDROGENASE [UBIQUINONE] 1 ALPHA SUBCOMPLEX SUBUNIT 9, MITOCHONDRIAL"/>
    <property type="match status" value="1"/>
</dbReference>
<dbReference type="PANTHER" id="PTHR12126">
    <property type="entry name" value="NADH-UBIQUINONE OXIDOREDUCTASE 39 KDA SUBUNIT-RELATED"/>
    <property type="match status" value="1"/>
</dbReference>
<feature type="domain" description="NAD-dependent epimerase/dehydratase" evidence="1">
    <location>
        <begin position="13"/>
        <end position="222"/>
    </location>
</feature>
<gene>
    <name evidence="2" type="ORF">CCR94_23610</name>
</gene>
<dbReference type="OrthoDB" id="9776313at2"/>
<dbReference type="AlphaFoldDB" id="A0A2S6MUH6"/>
<dbReference type="Pfam" id="PF01370">
    <property type="entry name" value="Epimerase"/>
    <property type="match status" value="1"/>
</dbReference>
<dbReference type="SUPFAM" id="SSF51735">
    <property type="entry name" value="NAD(P)-binding Rossmann-fold domains"/>
    <property type="match status" value="1"/>
</dbReference>